<dbReference type="EMBL" id="PQVH01000006">
    <property type="protein sequence ID" value="TFW72366.1"/>
    <property type="molecule type" value="Genomic_DNA"/>
</dbReference>
<accession>A0A4Y9VTS5</accession>
<evidence type="ECO:0000256" key="5">
    <source>
        <dbReference type="ARBA" id="ARBA00022989"/>
    </source>
</evidence>
<feature type="transmembrane region" description="Helical" evidence="7">
    <location>
        <begin position="226"/>
        <end position="245"/>
    </location>
</feature>
<comment type="similarity">
    <text evidence="7">Belongs to the binding-protein-dependent transport system permease family.</text>
</comment>
<dbReference type="InterPro" id="IPR000515">
    <property type="entry name" value="MetI-like"/>
</dbReference>
<dbReference type="InterPro" id="IPR035906">
    <property type="entry name" value="MetI-like_sf"/>
</dbReference>
<dbReference type="PANTHER" id="PTHR30151">
    <property type="entry name" value="ALKANE SULFONATE ABC TRANSPORTER-RELATED, MEMBRANE SUBUNIT"/>
    <property type="match status" value="1"/>
</dbReference>
<name>A0A4Y9VTS5_9PROT</name>
<evidence type="ECO:0000256" key="6">
    <source>
        <dbReference type="ARBA" id="ARBA00023136"/>
    </source>
</evidence>
<reference evidence="9 10" key="1">
    <citation type="submission" date="2018-02" db="EMBL/GenBank/DDBJ databases">
        <title>A novel lanthanide dependent methylotroph, Methylotenera sp. La3113.</title>
        <authorList>
            <person name="Lv H."/>
            <person name="Tani A."/>
        </authorList>
    </citation>
    <scope>NUCLEOTIDE SEQUENCE [LARGE SCALE GENOMIC DNA]</scope>
    <source>
        <strain evidence="9 10">La3113</strain>
    </source>
</reference>
<proteinExistence type="inferred from homology"/>
<keyword evidence="2 7" id="KW-0813">Transport</keyword>
<feature type="transmembrane region" description="Helical" evidence="7">
    <location>
        <begin position="7"/>
        <end position="27"/>
    </location>
</feature>
<dbReference type="SUPFAM" id="SSF161098">
    <property type="entry name" value="MetI-like"/>
    <property type="match status" value="1"/>
</dbReference>
<dbReference type="GO" id="GO:0005886">
    <property type="term" value="C:plasma membrane"/>
    <property type="evidence" value="ECO:0007669"/>
    <property type="project" value="UniProtKB-SubCell"/>
</dbReference>
<evidence type="ECO:0000256" key="7">
    <source>
        <dbReference type="RuleBase" id="RU363032"/>
    </source>
</evidence>
<dbReference type="Proteomes" id="UP000297706">
    <property type="component" value="Unassembled WGS sequence"/>
</dbReference>
<keyword evidence="4 7" id="KW-0812">Transmembrane</keyword>
<feature type="transmembrane region" description="Helical" evidence="7">
    <location>
        <begin position="72"/>
        <end position="95"/>
    </location>
</feature>
<comment type="caution">
    <text evidence="9">The sequence shown here is derived from an EMBL/GenBank/DDBJ whole genome shotgun (WGS) entry which is preliminary data.</text>
</comment>
<comment type="subcellular location">
    <subcellularLocation>
        <location evidence="1 7">Cell membrane</location>
        <topology evidence="1 7">Multi-pass membrane protein</topology>
    </subcellularLocation>
</comment>
<keyword evidence="6 7" id="KW-0472">Membrane</keyword>
<dbReference type="GO" id="GO:0055085">
    <property type="term" value="P:transmembrane transport"/>
    <property type="evidence" value="ECO:0007669"/>
    <property type="project" value="InterPro"/>
</dbReference>
<feature type="transmembrane region" description="Helical" evidence="7">
    <location>
        <begin position="107"/>
        <end position="124"/>
    </location>
</feature>
<dbReference type="Pfam" id="PF00528">
    <property type="entry name" value="BPD_transp_1"/>
    <property type="match status" value="1"/>
</dbReference>
<keyword evidence="5 7" id="KW-1133">Transmembrane helix</keyword>
<dbReference type="OrthoDB" id="5298727at2"/>
<protein>
    <submittedName>
        <fullName evidence="9">ABC transporter permease</fullName>
    </submittedName>
</protein>
<feature type="transmembrane region" description="Helical" evidence="7">
    <location>
        <begin position="170"/>
        <end position="196"/>
    </location>
</feature>
<gene>
    <name evidence="9" type="ORF">C3Y98_03960</name>
</gene>
<evidence type="ECO:0000259" key="8">
    <source>
        <dbReference type="PROSITE" id="PS50928"/>
    </source>
</evidence>
<evidence type="ECO:0000256" key="3">
    <source>
        <dbReference type="ARBA" id="ARBA00022475"/>
    </source>
</evidence>
<dbReference type="Gene3D" id="1.10.3720.10">
    <property type="entry name" value="MetI-like"/>
    <property type="match status" value="1"/>
</dbReference>
<evidence type="ECO:0000256" key="2">
    <source>
        <dbReference type="ARBA" id="ARBA00022448"/>
    </source>
</evidence>
<feature type="domain" description="ABC transmembrane type-1" evidence="8">
    <location>
        <begin position="64"/>
        <end position="245"/>
    </location>
</feature>
<evidence type="ECO:0000256" key="4">
    <source>
        <dbReference type="ARBA" id="ARBA00022692"/>
    </source>
</evidence>
<dbReference type="PANTHER" id="PTHR30151:SF38">
    <property type="entry name" value="ALIPHATIC SULFONATES TRANSPORT PERMEASE PROTEIN SSUC-RELATED"/>
    <property type="match status" value="1"/>
</dbReference>
<evidence type="ECO:0000313" key="9">
    <source>
        <dbReference type="EMBL" id="TFW72366.1"/>
    </source>
</evidence>
<evidence type="ECO:0000313" key="10">
    <source>
        <dbReference type="Proteomes" id="UP000297706"/>
    </source>
</evidence>
<dbReference type="CDD" id="cd06261">
    <property type="entry name" value="TM_PBP2"/>
    <property type="match status" value="1"/>
</dbReference>
<evidence type="ECO:0000256" key="1">
    <source>
        <dbReference type="ARBA" id="ARBA00004651"/>
    </source>
</evidence>
<feature type="transmembrane region" description="Helical" evidence="7">
    <location>
        <begin position="130"/>
        <end position="149"/>
    </location>
</feature>
<keyword evidence="3" id="KW-1003">Cell membrane</keyword>
<dbReference type="AlphaFoldDB" id="A0A4Y9VTS5"/>
<organism evidence="9 10">
    <name type="scientific">Methylotenera oryzisoli</name>
    <dbReference type="NCBI Taxonomy" id="2080758"/>
    <lineage>
        <taxon>Bacteria</taxon>
        <taxon>Pseudomonadati</taxon>
        <taxon>Pseudomonadota</taxon>
        <taxon>Betaproteobacteria</taxon>
        <taxon>Nitrosomonadales</taxon>
        <taxon>Methylophilaceae</taxon>
        <taxon>Methylotenera</taxon>
    </lineage>
</organism>
<keyword evidence="10" id="KW-1185">Reference proteome</keyword>
<dbReference type="PROSITE" id="PS50928">
    <property type="entry name" value="ABC_TM1"/>
    <property type="match status" value="1"/>
</dbReference>
<sequence>MNIINQFLLNVKHFSGLLLPVTVAVVWEFMSRQGDAYTYIFVPLSQIGSGLVELIQSGELLINLGATLQTTVIGLLIGGFAGLFVGGLMAVSPLANKLIGPLYHTMRQVPLLGLIPLIALWFGNDLFSKILIVSLAAFYPVVLNTFEGMRGIEHKYVEVASVLKFNRLQLLIHVLLPAATPSIMTGFMHALAFAWVSTVGSELLFSTGPGVGGLMLMAQESSRMDIVIVAVVSIGLTGLLMNASLSHLRQYLLRWRSVR</sequence>